<accession>A0A226F6C4</accession>
<evidence type="ECO:0000313" key="3">
    <source>
        <dbReference type="Proteomes" id="UP000198287"/>
    </source>
</evidence>
<proteinExistence type="predicted"/>
<dbReference type="OrthoDB" id="6618101at2759"/>
<name>A0A226F6C4_FOLCA</name>
<gene>
    <name evidence="2" type="ORF">Fcan01_01795</name>
</gene>
<keyword evidence="3" id="KW-1185">Reference proteome</keyword>
<comment type="caution">
    <text evidence="2">The sequence shown here is derived from an EMBL/GenBank/DDBJ whole genome shotgun (WGS) entry which is preliminary data.</text>
</comment>
<reference evidence="2 3" key="1">
    <citation type="submission" date="2015-12" db="EMBL/GenBank/DDBJ databases">
        <title>The genome of Folsomia candida.</title>
        <authorList>
            <person name="Faddeeva A."/>
            <person name="Derks M.F."/>
            <person name="Anvar Y."/>
            <person name="Smit S."/>
            <person name="Van Straalen N."/>
            <person name="Roelofs D."/>
        </authorList>
    </citation>
    <scope>NUCLEOTIDE SEQUENCE [LARGE SCALE GENOMIC DNA]</scope>
    <source>
        <strain evidence="2 3">VU population</strain>
        <tissue evidence="2">Whole body</tissue>
    </source>
</reference>
<evidence type="ECO:0000313" key="2">
    <source>
        <dbReference type="EMBL" id="OXA64998.1"/>
    </source>
</evidence>
<dbReference type="EMBL" id="LNIX01000001">
    <property type="protein sequence ID" value="OXA64998.1"/>
    <property type="molecule type" value="Genomic_DNA"/>
</dbReference>
<dbReference type="Proteomes" id="UP000198287">
    <property type="component" value="Unassembled WGS sequence"/>
</dbReference>
<organism evidence="2 3">
    <name type="scientific">Folsomia candida</name>
    <name type="common">Springtail</name>
    <dbReference type="NCBI Taxonomy" id="158441"/>
    <lineage>
        <taxon>Eukaryota</taxon>
        <taxon>Metazoa</taxon>
        <taxon>Ecdysozoa</taxon>
        <taxon>Arthropoda</taxon>
        <taxon>Hexapoda</taxon>
        <taxon>Collembola</taxon>
        <taxon>Entomobryomorpha</taxon>
        <taxon>Isotomoidea</taxon>
        <taxon>Isotomidae</taxon>
        <taxon>Proisotominae</taxon>
        <taxon>Folsomia</taxon>
    </lineage>
</organism>
<sequence length="349" mass="36788">MVHVASAGGGRHKMLAFESAEPLLRPVDTTSIITVNTIETSSNSSSSSPSPSPSNASVEPVVIVSEVHSRELHIIAEEPTTGNSSPTLLIGQKKNHNNHSSNVGNGIVTQQQQGKMNQNRDGSNGNANFLADTFNSNHNSNMNKQSVKPDGLALISHGLTDSVCESLKLLDNENENVEEGENKVFTEEVVITTIVKKAKTGIMKTTTSHTSSTTTKSEEWHKHDYIMEEGSLNESNDADDLPLLPSGNSSCEAVSSIPTNQFGADPADSSNTGQVAKLSKLGNGSKQVGLKRVSFGSSKTGLVETLVYETPTQEESQNGSAIGGGLGNNDETKAVSINDDDKSGNDAVG</sequence>
<dbReference type="AlphaFoldDB" id="A0A226F6C4"/>
<feature type="compositionally biased region" description="Basic and acidic residues" evidence="1">
    <location>
        <begin position="339"/>
        <end position="349"/>
    </location>
</feature>
<feature type="compositionally biased region" description="Polar residues" evidence="1">
    <location>
        <begin position="310"/>
        <end position="320"/>
    </location>
</feature>
<feature type="region of interest" description="Disordered" evidence="1">
    <location>
        <begin position="39"/>
        <end position="58"/>
    </location>
</feature>
<feature type="compositionally biased region" description="Polar residues" evidence="1">
    <location>
        <begin position="246"/>
        <end position="273"/>
    </location>
</feature>
<feature type="region of interest" description="Disordered" evidence="1">
    <location>
        <begin position="232"/>
        <end position="273"/>
    </location>
</feature>
<protein>
    <submittedName>
        <fullName evidence="2">Uncharacterized protein</fullName>
    </submittedName>
</protein>
<feature type="region of interest" description="Disordered" evidence="1">
    <location>
        <begin position="307"/>
        <end position="349"/>
    </location>
</feature>
<evidence type="ECO:0000256" key="1">
    <source>
        <dbReference type="SAM" id="MobiDB-lite"/>
    </source>
</evidence>